<evidence type="ECO:0000259" key="4">
    <source>
        <dbReference type="PROSITE" id="PS51900"/>
    </source>
</evidence>
<organism evidence="5 6">
    <name type="scientific">Blautia obeum ATCC 29174</name>
    <dbReference type="NCBI Taxonomy" id="411459"/>
    <lineage>
        <taxon>Bacteria</taxon>
        <taxon>Bacillati</taxon>
        <taxon>Bacillota</taxon>
        <taxon>Clostridia</taxon>
        <taxon>Lachnospirales</taxon>
        <taxon>Lachnospiraceae</taxon>
        <taxon>Blautia</taxon>
    </lineage>
</organism>
<protein>
    <recommendedName>
        <fullName evidence="4">Core-binding (CB) domain-containing protein</fullName>
    </recommendedName>
</protein>
<keyword evidence="2" id="KW-0233">DNA recombination</keyword>
<comment type="caution">
    <text evidence="5">The sequence shown here is derived from an EMBL/GenBank/DDBJ whole genome shotgun (WGS) entry which is preliminary data.</text>
</comment>
<dbReference type="InterPro" id="IPR011010">
    <property type="entry name" value="DNA_brk_join_enz"/>
</dbReference>
<dbReference type="PROSITE" id="PS51900">
    <property type="entry name" value="CB"/>
    <property type="match status" value="1"/>
</dbReference>
<evidence type="ECO:0000256" key="2">
    <source>
        <dbReference type="ARBA" id="ARBA00023172"/>
    </source>
</evidence>
<reference evidence="5 6" key="2">
    <citation type="submission" date="2007-04" db="EMBL/GenBank/DDBJ databases">
        <title>Draft genome sequence of Ruminococcus obeum (ATCC 29174).</title>
        <authorList>
            <person name="Sudarsanam P."/>
            <person name="Ley R."/>
            <person name="Guruge J."/>
            <person name="Turnbaugh P.J."/>
            <person name="Mahowald M."/>
            <person name="Liep D."/>
            <person name="Gordon J."/>
        </authorList>
    </citation>
    <scope>NUCLEOTIDE SEQUENCE [LARGE SCALE GENOMIC DNA]</scope>
    <source>
        <strain evidence="5 6">ATCC 29174</strain>
    </source>
</reference>
<feature type="domain" description="Core-binding (CB)" evidence="4">
    <location>
        <begin position="1"/>
        <end position="81"/>
    </location>
</feature>
<dbReference type="InterPro" id="IPR010998">
    <property type="entry name" value="Integrase_recombinase_N"/>
</dbReference>
<dbReference type="GO" id="GO:0006310">
    <property type="term" value="P:DNA recombination"/>
    <property type="evidence" value="ECO:0007669"/>
    <property type="project" value="UniProtKB-KW"/>
</dbReference>
<evidence type="ECO:0000256" key="1">
    <source>
        <dbReference type="ARBA" id="ARBA00023125"/>
    </source>
</evidence>
<evidence type="ECO:0000313" key="5">
    <source>
        <dbReference type="EMBL" id="EDM85870.1"/>
    </source>
</evidence>
<dbReference type="Gene3D" id="1.10.443.10">
    <property type="entry name" value="Intergrase catalytic core"/>
    <property type="match status" value="1"/>
</dbReference>
<dbReference type="eggNOG" id="ENOG50340E6">
    <property type="taxonomic scope" value="Bacteria"/>
</dbReference>
<dbReference type="InterPro" id="IPR044068">
    <property type="entry name" value="CB"/>
</dbReference>
<reference evidence="5 6" key="1">
    <citation type="submission" date="2007-03" db="EMBL/GenBank/DDBJ databases">
        <authorList>
            <person name="Fulton L."/>
            <person name="Clifton S."/>
            <person name="Fulton B."/>
            <person name="Xu J."/>
            <person name="Minx P."/>
            <person name="Pepin K.H."/>
            <person name="Johnson M."/>
            <person name="Thiruvilangam P."/>
            <person name="Bhonagiri V."/>
            <person name="Nash W.E."/>
            <person name="Mardis E.R."/>
            <person name="Wilson R.K."/>
        </authorList>
    </citation>
    <scope>NUCLEOTIDE SEQUENCE [LARGE SCALE GENOMIC DNA]</scope>
    <source>
        <strain evidence="5 6">ATCC 29174</strain>
    </source>
</reference>
<dbReference type="Proteomes" id="UP000006002">
    <property type="component" value="Unassembled WGS sequence"/>
</dbReference>
<dbReference type="SUPFAM" id="SSF47823">
    <property type="entry name" value="lambda integrase-like, N-terminal domain"/>
    <property type="match status" value="1"/>
</dbReference>
<evidence type="ECO:0000313" key="6">
    <source>
        <dbReference type="Proteomes" id="UP000006002"/>
    </source>
</evidence>
<dbReference type="GO" id="GO:0015074">
    <property type="term" value="P:DNA integration"/>
    <property type="evidence" value="ECO:0007669"/>
    <property type="project" value="InterPro"/>
</dbReference>
<proteinExistence type="predicted"/>
<dbReference type="GO" id="GO:0003677">
    <property type="term" value="F:DNA binding"/>
    <property type="evidence" value="ECO:0007669"/>
    <property type="project" value="UniProtKB-UniRule"/>
</dbReference>
<accession>A5ZWY9</accession>
<dbReference type="InterPro" id="IPR013762">
    <property type="entry name" value="Integrase-like_cat_sf"/>
</dbReference>
<dbReference type="HOGENOM" id="CLU_075075_0_0_9"/>
<evidence type="ECO:0000256" key="3">
    <source>
        <dbReference type="PROSITE-ProRule" id="PRU01248"/>
    </source>
</evidence>
<gene>
    <name evidence="5" type="ORF">RUMOBE_03533</name>
</gene>
<dbReference type="SUPFAM" id="SSF56349">
    <property type="entry name" value="DNA breaking-rejoining enzymes"/>
    <property type="match status" value="1"/>
</dbReference>
<sequence>MLCQKALIGITDNHTITVYKRDCKNFASYCRQNGIRTPSQLTDRKNEILQKYEDSLENAGYRPATIHRYMSAPCKALEVNMGQINKPKRTADMITRGRDTEINAQGKKEVTQERFERLISVQKVVGLRRAELAKLRGRDLRTDESGYCCVYVHSGKGGKDQFQRILPSDIETIKKIFSEVPPDKRVFTKTEMNNKINLHGLRAEQAQRAYCYYKERLEADPDYKYICRKELALRYKAMHTADRITNQKFLADIMNDKPYILRGKNREKAITQGKPVVYNRLAMMMVSVFHLSHWRLDVTSVNYLI</sequence>
<keyword evidence="1 3" id="KW-0238">DNA-binding</keyword>
<name>A5ZWY9_9FIRM</name>
<dbReference type="Gene3D" id="1.10.150.130">
    <property type="match status" value="1"/>
</dbReference>
<dbReference type="EMBL" id="AAVO02000022">
    <property type="protein sequence ID" value="EDM85870.1"/>
    <property type="molecule type" value="Genomic_DNA"/>
</dbReference>
<dbReference type="AlphaFoldDB" id="A5ZWY9"/>